<dbReference type="Pfam" id="PF00132">
    <property type="entry name" value="Hexapep"/>
    <property type="match status" value="1"/>
</dbReference>
<name>A0A5C8UQA5_9MICO</name>
<dbReference type="AlphaFoldDB" id="A0A5C8UQA5"/>
<dbReference type="SUPFAM" id="SSF51161">
    <property type="entry name" value="Trimeric LpxA-like enzymes"/>
    <property type="match status" value="1"/>
</dbReference>
<dbReference type="InterPro" id="IPR011004">
    <property type="entry name" value="Trimer_LpxA-like_sf"/>
</dbReference>
<keyword evidence="2 4" id="KW-0808">Transferase</keyword>
<dbReference type="InterPro" id="IPR001451">
    <property type="entry name" value="Hexapep"/>
</dbReference>
<accession>A0A5C8UQA5</accession>
<evidence type="ECO:0000313" key="4">
    <source>
        <dbReference type="EMBL" id="TXN30637.1"/>
    </source>
</evidence>
<dbReference type="Proteomes" id="UP000321379">
    <property type="component" value="Unassembled WGS sequence"/>
</dbReference>
<evidence type="ECO:0000256" key="1">
    <source>
        <dbReference type="ARBA" id="ARBA00007274"/>
    </source>
</evidence>
<dbReference type="EMBL" id="VRMG01000006">
    <property type="protein sequence ID" value="TXN30637.1"/>
    <property type="molecule type" value="Genomic_DNA"/>
</dbReference>
<sequence>MSDHHDLLLHYNGWLFWREASDDEKTRQLSYQRSIAERAVARFGEAVFVSELAMVAPDALALGARSCVAAHAYLTGTIDAGDDCTINVFSVVRGRVTLGDGVRIGAHTSILGFNHSMEPDRPVFRQPIVERGIVIGDDVWIGSNALILDGVTVGSHAVIAAGAVVTRDVAEWAIVGGNPARFLRDRRVPKAPEPRGGLARRLADFADRARADADAIIERSWEPDALSADGESPGRYVDAPGARASLRPHADAVEIGMLLSGRPPRQLEAAEHARRLRQNQDPVTGLTAEVDSAGRHGTAPTGFTDGAAQYHVLSLGYALDLLGSSLEHPIGAVARMTQADIIEFCETQPWASAGWSSGAAIDSLGTSLFRNLARDGDDRSARRNLDTLIGWLHTHASRDTGMWSAARPSDGLLQPVNGFYRASRGTFAQFGLPIPNAERVIDTVFDQLADDRHFGPGRTTACTMLDVAHPLWLTRHTGHRREEVHAFAAESIDQILGHWAPGAGFGFRFSPTSGPNAVDHLPGLQGTEMWLATLWYLADLLGISESLGYRPRGVHRPEPAHDLGG</sequence>
<organism evidence="4 5">
    <name type="scientific">Lacisediminihabitans profunda</name>
    <dbReference type="NCBI Taxonomy" id="2594790"/>
    <lineage>
        <taxon>Bacteria</taxon>
        <taxon>Bacillati</taxon>
        <taxon>Actinomycetota</taxon>
        <taxon>Actinomycetes</taxon>
        <taxon>Micrococcales</taxon>
        <taxon>Microbacteriaceae</taxon>
        <taxon>Lacisediminihabitans</taxon>
    </lineage>
</organism>
<dbReference type="InterPro" id="IPR018357">
    <property type="entry name" value="Hexapep_transf_CS"/>
</dbReference>
<evidence type="ECO:0000256" key="2">
    <source>
        <dbReference type="ARBA" id="ARBA00022679"/>
    </source>
</evidence>
<evidence type="ECO:0000256" key="3">
    <source>
        <dbReference type="ARBA" id="ARBA00022737"/>
    </source>
</evidence>
<dbReference type="GO" id="GO:0008374">
    <property type="term" value="F:O-acyltransferase activity"/>
    <property type="evidence" value="ECO:0007669"/>
    <property type="project" value="TreeGrafter"/>
</dbReference>
<keyword evidence="5" id="KW-1185">Reference proteome</keyword>
<protein>
    <submittedName>
        <fullName evidence="4">Acyltransferase</fullName>
    </submittedName>
</protein>
<gene>
    <name evidence="4" type="ORF">FVP33_08950</name>
</gene>
<dbReference type="PANTHER" id="PTHR23416">
    <property type="entry name" value="SIALIC ACID SYNTHASE-RELATED"/>
    <property type="match status" value="1"/>
</dbReference>
<comment type="similarity">
    <text evidence="1">Belongs to the transferase hexapeptide repeat family.</text>
</comment>
<dbReference type="PANTHER" id="PTHR23416:SF23">
    <property type="entry name" value="ACETYLTRANSFERASE C18B11.09C-RELATED"/>
    <property type="match status" value="1"/>
</dbReference>
<evidence type="ECO:0000313" key="5">
    <source>
        <dbReference type="Proteomes" id="UP000321379"/>
    </source>
</evidence>
<dbReference type="CDD" id="cd04647">
    <property type="entry name" value="LbH_MAT_like"/>
    <property type="match status" value="1"/>
</dbReference>
<dbReference type="Gene3D" id="2.160.10.10">
    <property type="entry name" value="Hexapeptide repeat proteins"/>
    <property type="match status" value="1"/>
</dbReference>
<comment type="caution">
    <text evidence="4">The sequence shown here is derived from an EMBL/GenBank/DDBJ whole genome shotgun (WGS) entry which is preliminary data.</text>
</comment>
<dbReference type="InterPro" id="IPR051159">
    <property type="entry name" value="Hexapeptide_acetyltransf"/>
</dbReference>
<dbReference type="GO" id="GO:0005829">
    <property type="term" value="C:cytosol"/>
    <property type="evidence" value="ECO:0007669"/>
    <property type="project" value="TreeGrafter"/>
</dbReference>
<keyword evidence="4" id="KW-0012">Acyltransferase</keyword>
<keyword evidence="3" id="KW-0677">Repeat</keyword>
<dbReference type="PROSITE" id="PS00101">
    <property type="entry name" value="HEXAPEP_TRANSFERASES"/>
    <property type="match status" value="1"/>
</dbReference>
<proteinExistence type="inferred from homology"/>
<reference evidence="4 5" key="1">
    <citation type="submission" date="2019-08" db="EMBL/GenBank/DDBJ databases">
        <title>Bacterial whole genome sequence for Glaciihabitans sp. CHu50b-6-2.</title>
        <authorList>
            <person name="Jin L."/>
        </authorList>
    </citation>
    <scope>NUCLEOTIDE SEQUENCE [LARGE SCALE GENOMIC DNA]</scope>
    <source>
        <strain evidence="4 5">CHu50b-6-2</strain>
    </source>
</reference>